<dbReference type="GO" id="GO:0005694">
    <property type="term" value="C:chromosome"/>
    <property type="evidence" value="ECO:0007669"/>
    <property type="project" value="InterPro"/>
</dbReference>
<dbReference type="Proteomes" id="UP001171165">
    <property type="component" value="Unassembled WGS sequence"/>
</dbReference>
<keyword evidence="4 10" id="KW-0547">Nucleotide-binding</keyword>
<evidence type="ECO:0000256" key="7">
    <source>
        <dbReference type="ARBA" id="ARBA00023029"/>
    </source>
</evidence>
<comment type="similarity">
    <text evidence="10">Belongs to the type II topoisomerase family. ParE type 1 subfamily.</text>
</comment>
<feature type="binding site" evidence="10">
    <location>
        <position position="335"/>
    </location>
    <ligand>
        <name>ATP</name>
        <dbReference type="ChEBI" id="CHEBI:30616"/>
    </ligand>
</feature>
<dbReference type="Gene3D" id="3.40.50.670">
    <property type="match status" value="1"/>
</dbReference>
<evidence type="ECO:0000256" key="3">
    <source>
        <dbReference type="ARBA" id="ARBA00022723"/>
    </source>
</evidence>
<dbReference type="SUPFAM" id="SSF56719">
    <property type="entry name" value="Type II DNA topoisomerase"/>
    <property type="match status" value="1"/>
</dbReference>
<dbReference type="InterPro" id="IPR002288">
    <property type="entry name" value="DNA_gyrase_B_C"/>
</dbReference>
<evidence type="ECO:0000256" key="2">
    <source>
        <dbReference type="ARBA" id="ARBA00001946"/>
    </source>
</evidence>
<proteinExistence type="inferred from homology"/>
<dbReference type="EMBL" id="ABKSPD020000006">
    <property type="protein sequence ID" value="EKW9776216.1"/>
    <property type="molecule type" value="Genomic_DNA"/>
</dbReference>
<feature type="domain" description="Toprim" evidence="11">
    <location>
        <begin position="413"/>
        <end position="526"/>
    </location>
</feature>
<dbReference type="InterPro" id="IPR013759">
    <property type="entry name" value="Topo_IIA_B_C"/>
</dbReference>
<keyword evidence="9 10" id="KW-0413">Isomerase</keyword>
<dbReference type="GO" id="GO:0003918">
    <property type="term" value="F:DNA topoisomerase type II (double strand cut, ATP-hydrolyzing) activity"/>
    <property type="evidence" value="ECO:0007669"/>
    <property type="project" value="UniProtKB-UniRule"/>
</dbReference>
<dbReference type="NCBIfam" id="TIGR01055">
    <property type="entry name" value="parE_Gneg"/>
    <property type="match status" value="1"/>
</dbReference>
<dbReference type="RefSeq" id="WP_196537704.1">
    <property type="nucleotide sequence ID" value="NZ_JAJPRM010000030.1"/>
</dbReference>
<feature type="site" description="Interaction with DNA" evidence="10">
    <location>
        <position position="616"/>
    </location>
</feature>
<dbReference type="GO" id="GO:0006265">
    <property type="term" value="P:DNA topological change"/>
    <property type="evidence" value="ECO:0007669"/>
    <property type="project" value="UniProtKB-UniRule"/>
</dbReference>
<evidence type="ECO:0000256" key="4">
    <source>
        <dbReference type="ARBA" id="ARBA00022741"/>
    </source>
</evidence>
<dbReference type="SUPFAM" id="SSF54211">
    <property type="entry name" value="Ribosomal protein S5 domain 2-like"/>
    <property type="match status" value="1"/>
</dbReference>
<dbReference type="InterPro" id="IPR036890">
    <property type="entry name" value="HATPase_C_sf"/>
</dbReference>
<dbReference type="GO" id="GO:0046872">
    <property type="term" value="F:metal ion binding"/>
    <property type="evidence" value="ECO:0007669"/>
    <property type="project" value="UniProtKB-KW"/>
</dbReference>
<dbReference type="HAMAP" id="MF_00938">
    <property type="entry name" value="ParE_type1"/>
    <property type="match status" value="1"/>
</dbReference>
<evidence type="ECO:0000256" key="5">
    <source>
        <dbReference type="ARBA" id="ARBA00022840"/>
    </source>
</evidence>
<dbReference type="GO" id="GO:0007059">
    <property type="term" value="P:chromosome segregation"/>
    <property type="evidence" value="ECO:0007669"/>
    <property type="project" value="UniProtKB-UniRule"/>
</dbReference>
<dbReference type="Gene3D" id="3.30.565.10">
    <property type="entry name" value="Histidine kinase-like ATPase, C-terminal domain"/>
    <property type="match status" value="1"/>
</dbReference>
<evidence type="ECO:0000256" key="8">
    <source>
        <dbReference type="ARBA" id="ARBA00023125"/>
    </source>
</evidence>
<reference evidence="12" key="1">
    <citation type="submission" date="2023-06" db="EMBL/GenBank/DDBJ databases">
        <authorList>
            <consortium name="Clinical and Environmental Microbiology Branch: Whole genome sequencing antimicrobial resistance pathogens in the healthcare setting"/>
        </authorList>
    </citation>
    <scope>NUCLEOTIDE SEQUENCE</scope>
    <source>
        <strain evidence="12">Microbial</strain>
    </source>
</reference>
<dbReference type="InterPro" id="IPR006171">
    <property type="entry name" value="TOPRIM_dom"/>
</dbReference>
<dbReference type="FunFam" id="3.30.565.10:FF:000002">
    <property type="entry name" value="DNA gyrase subunit B"/>
    <property type="match status" value="1"/>
</dbReference>
<dbReference type="InterPro" id="IPR018522">
    <property type="entry name" value="TopoIIA_CS"/>
</dbReference>
<feature type="binding site" evidence="10">
    <location>
        <position position="70"/>
    </location>
    <ligand>
        <name>ATP</name>
        <dbReference type="ChEBI" id="CHEBI:30616"/>
    </ligand>
</feature>
<dbReference type="EC" id="5.6.2.2" evidence="10"/>
<dbReference type="Pfam" id="PF01751">
    <property type="entry name" value="Toprim"/>
    <property type="match status" value="1"/>
</dbReference>
<evidence type="ECO:0000256" key="10">
    <source>
        <dbReference type="HAMAP-Rule" id="MF_00938"/>
    </source>
</evidence>
<keyword evidence="5 10" id="KW-0067">ATP-binding</keyword>
<dbReference type="SMART" id="SM00387">
    <property type="entry name" value="HATPase_c"/>
    <property type="match status" value="1"/>
</dbReference>
<feature type="binding site" evidence="10">
    <location>
        <position position="6"/>
    </location>
    <ligand>
        <name>ATP</name>
        <dbReference type="ChEBI" id="CHEBI:30616"/>
    </ligand>
</feature>
<comment type="function">
    <text evidence="10">Topoisomerase IV is essential for chromosome segregation. It relaxes supercoiled DNA. Performs the decatenation events required during the replication of a circular DNA molecule.</text>
</comment>
<dbReference type="SMART" id="SM00433">
    <property type="entry name" value="TOP2c"/>
    <property type="match status" value="1"/>
</dbReference>
<dbReference type="InterPro" id="IPR001241">
    <property type="entry name" value="Topo_IIA"/>
</dbReference>
<dbReference type="InterPro" id="IPR013506">
    <property type="entry name" value="Topo_IIA_bsu_dom2"/>
</dbReference>
<comment type="cofactor">
    <cofactor evidence="2">
        <name>Mg(2+)</name>
        <dbReference type="ChEBI" id="CHEBI:18420"/>
    </cofactor>
</comment>
<feature type="binding site" evidence="10">
    <location>
        <begin position="111"/>
        <end position="117"/>
    </location>
    <ligand>
        <name>ATP</name>
        <dbReference type="ChEBI" id="CHEBI:30616"/>
    </ligand>
</feature>
<feature type="binding site" evidence="10">
    <location>
        <position position="43"/>
    </location>
    <ligand>
        <name>ATP</name>
        <dbReference type="ChEBI" id="CHEBI:30616"/>
    </ligand>
</feature>
<dbReference type="FunFam" id="3.40.50.670:FF:000003">
    <property type="entry name" value="DNA topoisomerase 4 subunit B"/>
    <property type="match status" value="1"/>
</dbReference>
<dbReference type="PANTHER" id="PTHR45866:SF4">
    <property type="entry name" value="DNA TOPOISOMERASE 4 SUBUNIT B"/>
    <property type="match status" value="1"/>
</dbReference>
<comment type="catalytic activity">
    <reaction evidence="1 10">
        <text>ATP-dependent breakage, passage and rejoining of double-stranded DNA.</text>
        <dbReference type="EC" id="5.6.2.2"/>
    </reaction>
</comment>
<protein>
    <recommendedName>
        <fullName evidence="10">DNA topoisomerase 4 subunit B</fullName>
        <ecNumber evidence="10">5.6.2.2</ecNumber>
    </recommendedName>
    <alternativeName>
        <fullName evidence="10">Topoisomerase IV subunit B</fullName>
    </alternativeName>
</protein>
<dbReference type="CDD" id="cd00822">
    <property type="entry name" value="TopoII_Trans_DNA_gyrase"/>
    <property type="match status" value="1"/>
</dbReference>
<dbReference type="Pfam" id="PF00986">
    <property type="entry name" value="DNA_gyraseB_C"/>
    <property type="match status" value="1"/>
</dbReference>
<dbReference type="InterPro" id="IPR003594">
    <property type="entry name" value="HATPase_dom"/>
</dbReference>
<dbReference type="PANTHER" id="PTHR45866">
    <property type="entry name" value="DNA GYRASE/TOPOISOMERASE SUBUNIT B"/>
    <property type="match status" value="1"/>
</dbReference>
<dbReference type="GO" id="GO:0005524">
    <property type="term" value="F:ATP binding"/>
    <property type="evidence" value="ECO:0007669"/>
    <property type="project" value="UniProtKB-UniRule"/>
</dbReference>
<keyword evidence="3" id="KW-0479">Metal-binding</keyword>
<dbReference type="InterPro" id="IPR020568">
    <property type="entry name" value="Ribosomal_Su5_D2-typ_SF"/>
</dbReference>
<accession>A0AAN3YV06</accession>
<dbReference type="InterPro" id="IPR014721">
    <property type="entry name" value="Ribsml_uS5_D2-typ_fold_subgr"/>
</dbReference>
<dbReference type="FunFam" id="3.30.230.10:FF:000012">
    <property type="entry name" value="DNA topoisomerase 4 subunit B"/>
    <property type="match status" value="1"/>
</dbReference>
<dbReference type="InterPro" id="IPR013760">
    <property type="entry name" value="Topo_IIA-like_dom_sf"/>
</dbReference>
<feature type="site" description="Interaction with DNA" evidence="10">
    <location>
        <position position="498"/>
    </location>
</feature>
<comment type="caution">
    <text evidence="12">The sequence shown here is derived from an EMBL/GenBank/DDBJ whole genome shotgun (WGS) entry which is preliminary data.</text>
</comment>
<gene>
    <name evidence="10 12" type="primary">parE</name>
    <name evidence="12" type="ORF">PW210_002034</name>
</gene>
<evidence type="ECO:0000256" key="6">
    <source>
        <dbReference type="ARBA" id="ARBA00022842"/>
    </source>
</evidence>
<keyword evidence="7 10" id="KW-0799">Topoisomerase</keyword>
<dbReference type="Pfam" id="PF00204">
    <property type="entry name" value="DNA_gyraseB"/>
    <property type="match status" value="1"/>
</dbReference>
<dbReference type="PRINTS" id="PR00418">
    <property type="entry name" value="TPI2FAMILY"/>
</dbReference>
<dbReference type="GO" id="GO:0003677">
    <property type="term" value="F:DNA binding"/>
    <property type="evidence" value="ECO:0007669"/>
    <property type="project" value="UniProtKB-UniRule"/>
</dbReference>
<sequence>MTQSSYNAKDIEVLNGLEPVRRRPGMYTDTTRPNHLAQEVIDNSVDEALAGHATKVEVILYADQSIEVIDNGRGMPVDIHPELKVSAIELILAHLHAGGKFSNKNYQYSGGLHGVGISVVNALSKRIEVTVRREGKIYQIAFENGDKVEELHQIGTCAKRDTGTSVHFWPDSTYFDIPRFSSKSLSHVLKAKAVLCPGVNVSFTDKVNNTQETWCYADGLTDYLSEAVAEFVRLPEEPFTGKFEGDNEAVEWSMLWLPEGGDLLTESYVNLIPTVQGGTHVNGLRQGVLDAMREFCEFHNLLPRGIKLTADDTWERCAYVLSVKMQDPQFAGQTKERLSSRQTSAFVASAVKNAFSLWLNQNVQVGELLAEMAISSAQRRMRAAKKVVRKKLTSGPALPGKLADCTSQDLRYTELFLVEGDSAGGSAKQARDREYQAIMSLRGKILNTWEVSSDEVLASQEVHDISVAIGMDPDSDDLSQLRYGKICILADADSDGLHIATLLCALFVRHFPALVKQGHVYMAMPPLYRIDLGKEVSYALDEAEKNAILQRLSRKKGKPNVQRFKGLGEMNPLQLRETTLDPNTRRLVQLVIDDENYQETLGMMDMLLAKKRSEDRRNWLQEKGDEVDIEV</sequence>
<evidence type="ECO:0000313" key="12">
    <source>
        <dbReference type="EMBL" id="EKW9776216.1"/>
    </source>
</evidence>
<evidence type="ECO:0000313" key="13">
    <source>
        <dbReference type="Proteomes" id="UP001171165"/>
    </source>
</evidence>
<keyword evidence="6" id="KW-0460">Magnesium</keyword>
<dbReference type="AlphaFoldDB" id="A0AAN3YV06"/>
<evidence type="ECO:0000256" key="1">
    <source>
        <dbReference type="ARBA" id="ARBA00000185"/>
    </source>
</evidence>
<dbReference type="CDD" id="cd16928">
    <property type="entry name" value="HATPase_GyrB-like"/>
    <property type="match status" value="1"/>
</dbReference>
<dbReference type="PRINTS" id="PR01098">
    <property type="entry name" value="TOPISMRASE4B"/>
</dbReference>
<keyword evidence="8 10" id="KW-0238">DNA-binding</keyword>
<dbReference type="SUPFAM" id="SSF55874">
    <property type="entry name" value="ATPase domain of HSP90 chaperone/DNA topoisomerase II/histidine kinase"/>
    <property type="match status" value="1"/>
</dbReference>
<dbReference type="PROSITE" id="PS50880">
    <property type="entry name" value="TOPRIM"/>
    <property type="match status" value="1"/>
</dbReference>
<name>A0AAN3YV06_PROMI</name>
<dbReference type="Pfam" id="PF02518">
    <property type="entry name" value="HATPase_c"/>
    <property type="match status" value="1"/>
</dbReference>
<dbReference type="Gene3D" id="3.30.230.10">
    <property type="match status" value="1"/>
</dbReference>
<comment type="subunit">
    <text evidence="10">Heterotetramer composed of ParC and ParE.</text>
</comment>
<dbReference type="InterPro" id="IPR005737">
    <property type="entry name" value="TopoIV_B_Gneg"/>
</dbReference>
<dbReference type="PROSITE" id="PS00177">
    <property type="entry name" value="TOPOISOMERASE_II"/>
    <property type="match status" value="1"/>
</dbReference>
<evidence type="ECO:0000259" key="11">
    <source>
        <dbReference type="PROSITE" id="PS50880"/>
    </source>
</evidence>
<feature type="site" description="Interaction with DNA" evidence="10">
    <location>
        <position position="447"/>
    </location>
</feature>
<evidence type="ECO:0000256" key="9">
    <source>
        <dbReference type="ARBA" id="ARBA00023235"/>
    </source>
</evidence>
<organism evidence="12 13">
    <name type="scientific">Proteus mirabilis</name>
    <dbReference type="NCBI Taxonomy" id="584"/>
    <lineage>
        <taxon>Bacteria</taxon>
        <taxon>Pseudomonadati</taxon>
        <taxon>Pseudomonadota</taxon>
        <taxon>Gammaproteobacteria</taxon>
        <taxon>Enterobacterales</taxon>
        <taxon>Morganellaceae</taxon>
        <taxon>Proteus</taxon>
    </lineage>
</organism>